<sequence length="66" mass="7453">MPIKPRPFTFECEDCGWTKTVAPRSDALVPGEWVDYCPKCRGKELTVRAAGWLAGAVVELLARRRF</sequence>
<protein>
    <submittedName>
        <fullName evidence="1">Uncharacterized protein</fullName>
    </submittedName>
</protein>
<accession>A0A379KI28</accession>
<proteinExistence type="predicted"/>
<dbReference type="EMBL" id="UGUY01000001">
    <property type="protein sequence ID" value="SUD67267.1"/>
    <property type="molecule type" value="Genomic_DNA"/>
</dbReference>
<dbReference type="RefSeq" id="WP_115273518.1">
    <property type="nucleotide sequence ID" value="NZ_UGUY01000001.1"/>
</dbReference>
<evidence type="ECO:0000313" key="1">
    <source>
        <dbReference type="EMBL" id="SUD67267.1"/>
    </source>
</evidence>
<name>A0A379KI28_PSEPU</name>
<gene>
    <name evidence="1" type="ORF">NCTC7914_01341</name>
</gene>
<dbReference type="AlphaFoldDB" id="A0A379KI28"/>
<evidence type="ECO:0000313" key="2">
    <source>
        <dbReference type="Proteomes" id="UP000254602"/>
    </source>
</evidence>
<organism evidence="1 2">
    <name type="scientific">Pseudomonas putida</name>
    <name type="common">Arthrobacter siderocapsulatus</name>
    <dbReference type="NCBI Taxonomy" id="303"/>
    <lineage>
        <taxon>Bacteria</taxon>
        <taxon>Pseudomonadati</taxon>
        <taxon>Pseudomonadota</taxon>
        <taxon>Gammaproteobacteria</taxon>
        <taxon>Pseudomonadales</taxon>
        <taxon>Pseudomonadaceae</taxon>
        <taxon>Pseudomonas</taxon>
    </lineage>
</organism>
<dbReference type="Proteomes" id="UP000254602">
    <property type="component" value="Unassembled WGS sequence"/>
</dbReference>
<reference evidence="1 2" key="1">
    <citation type="submission" date="2018-06" db="EMBL/GenBank/DDBJ databases">
        <authorList>
            <consortium name="Pathogen Informatics"/>
            <person name="Doyle S."/>
        </authorList>
    </citation>
    <scope>NUCLEOTIDE SEQUENCE [LARGE SCALE GENOMIC DNA]</scope>
    <source>
        <strain evidence="1 2">NCTC7914</strain>
    </source>
</reference>